<reference evidence="2" key="1">
    <citation type="submission" date="2016-03" db="EMBL/GenBank/DDBJ databases">
        <authorList>
            <person name="Guldener U."/>
        </authorList>
    </citation>
    <scope>NUCLEOTIDE SEQUENCE [LARGE SCALE GENOMIC DNA]</scope>
    <source>
        <strain evidence="2">04CH-RAC-A.6.1</strain>
    </source>
</reference>
<keyword evidence="2" id="KW-1185">Reference proteome</keyword>
<evidence type="ECO:0000313" key="2">
    <source>
        <dbReference type="Proteomes" id="UP000178912"/>
    </source>
</evidence>
<protein>
    <submittedName>
        <fullName evidence="1">Uncharacterized protein</fullName>
    </submittedName>
</protein>
<dbReference type="EMBL" id="FJUX01000039">
    <property type="protein sequence ID" value="CZS99189.1"/>
    <property type="molecule type" value="Genomic_DNA"/>
</dbReference>
<proteinExistence type="predicted"/>
<evidence type="ECO:0000313" key="1">
    <source>
        <dbReference type="EMBL" id="CZS99189.1"/>
    </source>
</evidence>
<accession>A0A1E1KMD3</accession>
<dbReference type="Proteomes" id="UP000178912">
    <property type="component" value="Unassembled WGS sequence"/>
</dbReference>
<gene>
    <name evidence="1" type="ORF">RAG0_07639</name>
</gene>
<name>A0A1E1KMD3_9HELO</name>
<organism evidence="1 2">
    <name type="scientific">Rhynchosporium agropyri</name>
    <dbReference type="NCBI Taxonomy" id="914238"/>
    <lineage>
        <taxon>Eukaryota</taxon>
        <taxon>Fungi</taxon>
        <taxon>Dikarya</taxon>
        <taxon>Ascomycota</taxon>
        <taxon>Pezizomycotina</taxon>
        <taxon>Leotiomycetes</taxon>
        <taxon>Helotiales</taxon>
        <taxon>Ploettnerulaceae</taxon>
        <taxon>Rhynchosporium</taxon>
    </lineage>
</organism>
<dbReference type="AlphaFoldDB" id="A0A1E1KMD3"/>
<sequence>MSTRKRVHAHVVPFDAYIRLWNTKQQFATIDQCGSGIDGLCNEQSIPQRSTSAMSTHLQGHFFSAQGGDDPPLFGPVNLYVKHGKYRFSREDGMLIETAVDAWERQSIFRKSVSQNVWLYRIRTTGMRYFTETLPKKLIT</sequence>